<dbReference type="Proteomes" id="UP000288805">
    <property type="component" value="Unassembled WGS sequence"/>
</dbReference>
<organism evidence="1 2">
    <name type="scientific">Vitis vinifera</name>
    <name type="common">Grape</name>
    <dbReference type="NCBI Taxonomy" id="29760"/>
    <lineage>
        <taxon>Eukaryota</taxon>
        <taxon>Viridiplantae</taxon>
        <taxon>Streptophyta</taxon>
        <taxon>Embryophyta</taxon>
        <taxon>Tracheophyta</taxon>
        <taxon>Spermatophyta</taxon>
        <taxon>Magnoliopsida</taxon>
        <taxon>eudicotyledons</taxon>
        <taxon>Gunneridae</taxon>
        <taxon>Pentapetalae</taxon>
        <taxon>rosids</taxon>
        <taxon>Vitales</taxon>
        <taxon>Vitaceae</taxon>
        <taxon>Viteae</taxon>
        <taxon>Vitis</taxon>
    </lineage>
</organism>
<protein>
    <submittedName>
        <fullName evidence="1">Uncharacterized protein</fullName>
    </submittedName>
</protein>
<accession>A0A438FBC7</accession>
<comment type="caution">
    <text evidence="1">The sequence shown here is derived from an EMBL/GenBank/DDBJ whole genome shotgun (WGS) entry which is preliminary data.</text>
</comment>
<dbReference type="EMBL" id="QGNW01001057">
    <property type="protein sequence ID" value="RVW57295.1"/>
    <property type="molecule type" value="Genomic_DNA"/>
</dbReference>
<reference evidence="1 2" key="1">
    <citation type="journal article" date="2018" name="PLoS Genet.">
        <title>Population sequencing reveals clonal diversity and ancestral inbreeding in the grapevine cultivar Chardonnay.</title>
        <authorList>
            <person name="Roach M.J."/>
            <person name="Johnson D.L."/>
            <person name="Bohlmann J."/>
            <person name="van Vuuren H.J."/>
            <person name="Jones S.J."/>
            <person name="Pretorius I.S."/>
            <person name="Schmidt S.A."/>
            <person name="Borneman A.R."/>
        </authorList>
    </citation>
    <scope>NUCLEOTIDE SEQUENCE [LARGE SCALE GENOMIC DNA]</scope>
    <source>
        <strain evidence="2">cv. Chardonnay</strain>
        <tissue evidence="1">Leaf</tissue>
    </source>
</reference>
<gene>
    <name evidence="1" type="ORF">CK203_079254</name>
</gene>
<proteinExistence type="predicted"/>
<evidence type="ECO:0000313" key="2">
    <source>
        <dbReference type="Proteomes" id="UP000288805"/>
    </source>
</evidence>
<evidence type="ECO:0000313" key="1">
    <source>
        <dbReference type="EMBL" id="RVW57295.1"/>
    </source>
</evidence>
<dbReference type="AlphaFoldDB" id="A0A438FBC7"/>
<name>A0A438FBC7_VITVI</name>
<sequence>MCQEKGAIGTVPGWEMGRGFGFRSKPNKAEQTKFYSEVPDVLRIQCYTWKGVTQKWGVLKVVNNIRMFG</sequence>